<sequence>MLVCINIPSYRRWFWRVSSEDHGQPLFGVQFNWHSKEGDPLVFATVGNENFYTCAWTYDTNTSHPLLAVAGSRGIIRVINHITMQCIKVQSLRQYAALPELIYHFFTLCNPAVSMKWPNLSTFR</sequence>
<keyword evidence="3" id="KW-0805">Transcription regulation</keyword>
<keyword evidence="6" id="KW-1185">Reference proteome</keyword>
<evidence type="ECO:0000256" key="2">
    <source>
        <dbReference type="ARBA" id="ARBA00022737"/>
    </source>
</evidence>
<dbReference type="EMBL" id="JAHRIO010052287">
    <property type="protein sequence ID" value="MEQ2175903.1"/>
    <property type="molecule type" value="Genomic_DNA"/>
</dbReference>
<accession>A0ABV0NZI8</accession>
<gene>
    <name evidence="5" type="ORF">GOODEAATRI_022514</name>
</gene>
<evidence type="ECO:0000256" key="4">
    <source>
        <dbReference type="ARBA" id="ARBA00023163"/>
    </source>
</evidence>
<name>A0ABV0NZI8_9TELE</name>
<evidence type="ECO:0000313" key="5">
    <source>
        <dbReference type="EMBL" id="MEQ2175903.1"/>
    </source>
</evidence>
<dbReference type="Gene3D" id="2.130.10.10">
    <property type="entry name" value="YVTN repeat-like/Quinoprotein amine dehydrogenase"/>
    <property type="match status" value="1"/>
</dbReference>
<reference evidence="5 6" key="1">
    <citation type="submission" date="2021-06" db="EMBL/GenBank/DDBJ databases">
        <authorList>
            <person name="Palmer J.M."/>
        </authorList>
    </citation>
    <scope>NUCLEOTIDE SEQUENCE [LARGE SCALE GENOMIC DNA]</scope>
    <source>
        <strain evidence="5 6">GA_2019</strain>
        <tissue evidence="5">Muscle</tissue>
    </source>
</reference>
<proteinExistence type="predicted"/>
<keyword evidence="2" id="KW-0677">Repeat</keyword>
<protein>
    <submittedName>
        <fullName evidence="5">Uncharacterized protein</fullName>
    </submittedName>
</protein>
<dbReference type="Proteomes" id="UP001476798">
    <property type="component" value="Unassembled WGS sequence"/>
</dbReference>
<evidence type="ECO:0000313" key="6">
    <source>
        <dbReference type="Proteomes" id="UP001476798"/>
    </source>
</evidence>
<evidence type="ECO:0000256" key="1">
    <source>
        <dbReference type="ARBA" id="ARBA00022574"/>
    </source>
</evidence>
<comment type="caution">
    <text evidence="5">The sequence shown here is derived from an EMBL/GenBank/DDBJ whole genome shotgun (WGS) entry which is preliminary data.</text>
</comment>
<evidence type="ECO:0000256" key="3">
    <source>
        <dbReference type="ARBA" id="ARBA00023015"/>
    </source>
</evidence>
<dbReference type="PANTHER" id="PTHR10253">
    <property type="entry name" value="POLYCOMB PROTEIN"/>
    <property type="match status" value="1"/>
</dbReference>
<keyword evidence="4" id="KW-0804">Transcription</keyword>
<dbReference type="InterPro" id="IPR051243">
    <property type="entry name" value="PcG_WD-repeat"/>
</dbReference>
<organism evidence="5 6">
    <name type="scientific">Goodea atripinnis</name>
    <dbReference type="NCBI Taxonomy" id="208336"/>
    <lineage>
        <taxon>Eukaryota</taxon>
        <taxon>Metazoa</taxon>
        <taxon>Chordata</taxon>
        <taxon>Craniata</taxon>
        <taxon>Vertebrata</taxon>
        <taxon>Euteleostomi</taxon>
        <taxon>Actinopterygii</taxon>
        <taxon>Neopterygii</taxon>
        <taxon>Teleostei</taxon>
        <taxon>Neoteleostei</taxon>
        <taxon>Acanthomorphata</taxon>
        <taxon>Ovalentaria</taxon>
        <taxon>Atherinomorphae</taxon>
        <taxon>Cyprinodontiformes</taxon>
        <taxon>Goodeidae</taxon>
        <taxon>Goodea</taxon>
    </lineage>
</organism>
<keyword evidence="1" id="KW-0853">WD repeat</keyword>
<dbReference type="InterPro" id="IPR015943">
    <property type="entry name" value="WD40/YVTN_repeat-like_dom_sf"/>
</dbReference>